<gene>
    <name evidence="1" type="ORF">CKM354_000021600</name>
</gene>
<evidence type="ECO:0000313" key="1">
    <source>
        <dbReference type="EMBL" id="GIZ36749.1"/>
    </source>
</evidence>
<organism evidence="1 2">
    <name type="scientific">Cercospora kikuchii</name>
    <dbReference type="NCBI Taxonomy" id="84275"/>
    <lineage>
        <taxon>Eukaryota</taxon>
        <taxon>Fungi</taxon>
        <taxon>Dikarya</taxon>
        <taxon>Ascomycota</taxon>
        <taxon>Pezizomycotina</taxon>
        <taxon>Dothideomycetes</taxon>
        <taxon>Dothideomycetidae</taxon>
        <taxon>Mycosphaerellales</taxon>
        <taxon>Mycosphaerellaceae</taxon>
        <taxon>Cercospora</taxon>
    </lineage>
</organism>
<dbReference type="RefSeq" id="XP_044651236.1">
    <property type="nucleotide sequence ID" value="XM_044795301.1"/>
</dbReference>
<dbReference type="OrthoDB" id="10287763at2759"/>
<accession>A0A9P3FBE1</accession>
<dbReference type="EMBL" id="BOLY01000001">
    <property type="protein sequence ID" value="GIZ36749.1"/>
    <property type="molecule type" value="Genomic_DNA"/>
</dbReference>
<protein>
    <submittedName>
        <fullName evidence="1">Uncharacterized protein</fullName>
    </submittedName>
</protein>
<evidence type="ECO:0000313" key="2">
    <source>
        <dbReference type="Proteomes" id="UP000825890"/>
    </source>
</evidence>
<proteinExistence type="predicted"/>
<comment type="caution">
    <text evidence="1">The sequence shown here is derived from an EMBL/GenBank/DDBJ whole genome shotgun (WGS) entry which is preliminary data.</text>
</comment>
<name>A0A9P3FBE1_9PEZI</name>
<sequence length="185" mass="21751">MPSTISHFIDEPTATYHVIHFQVPNDPSTPDFRIAFYHLIGNHMQKFYHIPEKDPFKAADHGITISRPWIWDDLMKYLTDNPAKVAAKRVRLYLVKLNIPETNEAHRIFWIAGRPGVTEGDDKFQEFGFAIDPDYVGRGTLQSYPLAAWDWDFLFQSYEGVKPWVQRWERNKTCPREVDPWVWDG</sequence>
<dbReference type="Proteomes" id="UP000825890">
    <property type="component" value="Unassembled WGS sequence"/>
</dbReference>
<dbReference type="GeneID" id="68285791"/>
<keyword evidence="2" id="KW-1185">Reference proteome</keyword>
<reference evidence="1 2" key="1">
    <citation type="submission" date="2021-01" db="EMBL/GenBank/DDBJ databases">
        <title>Cercospora kikuchii MAFF 305040 whole genome shotgun sequence.</title>
        <authorList>
            <person name="Kashiwa T."/>
            <person name="Suzuki T."/>
        </authorList>
    </citation>
    <scope>NUCLEOTIDE SEQUENCE [LARGE SCALE GENOMIC DNA]</scope>
    <source>
        <strain evidence="1 2">MAFF 305040</strain>
    </source>
</reference>
<dbReference type="AlphaFoldDB" id="A0A9P3FBE1"/>